<reference evidence="3" key="1">
    <citation type="journal article" date="2009" name="BMC Genomics">
        <title>Evidence for niche adaptation in the genome of the bovine pathogen Streptococcus uberis.</title>
        <authorList>
            <person name="Ward P.N."/>
            <person name="Holden M.T.G."/>
            <person name="Leigh J.A."/>
            <person name="Lennard N."/>
            <person name="Bignell A."/>
            <person name="Barron A."/>
            <person name="Clark L."/>
            <person name="Quail M.A."/>
            <person name="Woodward J."/>
            <person name="Barrell B.G."/>
            <person name="Egan S.A."/>
            <person name="Field T.R."/>
            <person name="Maskell D."/>
            <person name="Kehoe M."/>
            <person name="Dowson C.G."/>
            <person name="Chanter N."/>
            <person name="Whatmore A.M."/>
            <person name="Bentley S.D."/>
            <person name="Parkhill J."/>
        </authorList>
    </citation>
    <scope>NUCLEOTIDE SEQUENCE [LARGE SCALE GENOMIC DNA]</scope>
    <source>
        <strain evidence="3">ATCC BAA-854 / 0140J</strain>
    </source>
</reference>
<dbReference type="STRING" id="218495.SUB0212"/>
<keyword evidence="3" id="KW-1185">Reference proteome</keyword>
<evidence type="ECO:0000313" key="2">
    <source>
        <dbReference type="EMBL" id="CAR40696.1"/>
    </source>
</evidence>
<feature type="transmembrane region" description="Helical" evidence="1">
    <location>
        <begin position="6"/>
        <end position="25"/>
    </location>
</feature>
<gene>
    <name evidence="2" type="ordered locus">SUB0212</name>
</gene>
<dbReference type="EMBL" id="AM946015">
    <property type="protein sequence ID" value="CAR40696.1"/>
    <property type="molecule type" value="Genomic_DNA"/>
</dbReference>
<accession>B9DT89</accession>
<name>B9DT89_STRU0</name>
<evidence type="ECO:0000256" key="1">
    <source>
        <dbReference type="SAM" id="Phobius"/>
    </source>
</evidence>
<dbReference type="HOGENOM" id="CLU_170420_0_0_9"/>
<sequence>MENLGQILAFIVFLLVVWFIFSSLFKGMAKATKTRGYNYTIHFVNTDKEIELTENSRVMALLQIISHSKGNNVYTVLSKRNDKTLKELLMAEYHLQANQVAITPLQNAGPLASV</sequence>
<protein>
    <submittedName>
        <fullName evidence="2">Exported protein</fullName>
    </submittedName>
</protein>
<dbReference type="KEGG" id="sub:SUB0212"/>
<dbReference type="AlphaFoldDB" id="B9DT89"/>
<keyword evidence="1" id="KW-0812">Transmembrane</keyword>
<dbReference type="RefSeq" id="WP_012657763.1">
    <property type="nucleotide sequence ID" value="NC_012004.1"/>
</dbReference>
<evidence type="ECO:0000313" key="3">
    <source>
        <dbReference type="Proteomes" id="UP000000449"/>
    </source>
</evidence>
<keyword evidence="1" id="KW-1133">Transmembrane helix</keyword>
<proteinExistence type="predicted"/>
<organism evidence="2 3">
    <name type="scientific">Streptococcus uberis (strain ATCC BAA-854 / 0140J)</name>
    <dbReference type="NCBI Taxonomy" id="218495"/>
    <lineage>
        <taxon>Bacteria</taxon>
        <taxon>Bacillati</taxon>
        <taxon>Bacillota</taxon>
        <taxon>Bacilli</taxon>
        <taxon>Lactobacillales</taxon>
        <taxon>Streptococcaceae</taxon>
        <taxon>Streptococcus</taxon>
    </lineage>
</organism>
<keyword evidence="1" id="KW-0472">Membrane</keyword>
<dbReference type="Proteomes" id="UP000000449">
    <property type="component" value="Chromosome"/>
</dbReference>